<comment type="similarity">
    <text evidence="2">Belongs to the ustYa family.</text>
</comment>
<dbReference type="Proteomes" id="UP000624404">
    <property type="component" value="Unassembled WGS sequence"/>
</dbReference>
<evidence type="ECO:0000256" key="3">
    <source>
        <dbReference type="SAM" id="MobiDB-lite"/>
    </source>
</evidence>
<keyword evidence="4" id="KW-0812">Transmembrane</keyword>
<proteinExistence type="inferred from homology"/>
<comment type="caution">
    <text evidence="5">The sequence shown here is derived from an EMBL/GenBank/DDBJ whole genome shotgun (WGS) entry which is preliminary data.</text>
</comment>
<keyword evidence="4" id="KW-0472">Membrane</keyword>
<dbReference type="InterPro" id="IPR021765">
    <property type="entry name" value="UstYa-like"/>
</dbReference>
<feature type="transmembrane region" description="Helical" evidence="4">
    <location>
        <begin position="43"/>
        <end position="64"/>
    </location>
</feature>
<gene>
    <name evidence="5" type="ORF">SCLTRI_LOCUS3916</name>
</gene>
<dbReference type="OrthoDB" id="3687641at2759"/>
<sequence>MRAGTQAYSPVSSDESLPLEQDPNLGEKRGLRRIFSFHKFARLWMFGSSLLRFCTSILILIYSFRLEPSDMQCARKMAAPSPLIKDIDYEWITFENDFFHKSVYRGSPTPELEKAWDELWNYGAFNVPEEMLPGLNKSATGLRKVPEEKGGGVAGLLEGFHQIHCLAVYVSRSV</sequence>
<dbReference type="AlphaFoldDB" id="A0A8H2VSA5"/>
<name>A0A8H2VSA5_9HELO</name>
<dbReference type="PANTHER" id="PTHR33365">
    <property type="entry name" value="YALI0B05434P"/>
    <property type="match status" value="1"/>
</dbReference>
<evidence type="ECO:0000256" key="1">
    <source>
        <dbReference type="ARBA" id="ARBA00004685"/>
    </source>
</evidence>
<protein>
    <submittedName>
        <fullName evidence="5">2e32aa8e-6cfb-45d8-a5a9-2b1a1978a1d9</fullName>
    </submittedName>
</protein>
<evidence type="ECO:0000313" key="6">
    <source>
        <dbReference type="Proteomes" id="UP000624404"/>
    </source>
</evidence>
<evidence type="ECO:0000313" key="5">
    <source>
        <dbReference type="EMBL" id="CAD6444124.1"/>
    </source>
</evidence>
<evidence type="ECO:0000256" key="4">
    <source>
        <dbReference type="SAM" id="Phobius"/>
    </source>
</evidence>
<feature type="compositionally biased region" description="Polar residues" evidence="3">
    <location>
        <begin position="1"/>
        <end position="15"/>
    </location>
</feature>
<accession>A0A8H2VSA5</accession>
<organism evidence="5 6">
    <name type="scientific">Sclerotinia trifoliorum</name>
    <dbReference type="NCBI Taxonomy" id="28548"/>
    <lineage>
        <taxon>Eukaryota</taxon>
        <taxon>Fungi</taxon>
        <taxon>Dikarya</taxon>
        <taxon>Ascomycota</taxon>
        <taxon>Pezizomycotina</taxon>
        <taxon>Leotiomycetes</taxon>
        <taxon>Helotiales</taxon>
        <taxon>Sclerotiniaceae</taxon>
        <taxon>Sclerotinia</taxon>
    </lineage>
</organism>
<dbReference type="EMBL" id="CAJHIA010000011">
    <property type="protein sequence ID" value="CAD6444124.1"/>
    <property type="molecule type" value="Genomic_DNA"/>
</dbReference>
<dbReference type="Pfam" id="PF11807">
    <property type="entry name" value="UstYa"/>
    <property type="match status" value="1"/>
</dbReference>
<feature type="region of interest" description="Disordered" evidence="3">
    <location>
        <begin position="1"/>
        <end position="24"/>
    </location>
</feature>
<keyword evidence="4" id="KW-1133">Transmembrane helix</keyword>
<comment type="pathway">
    <text evidence="1">Mycotoxin biosynthesis.</text>
</comment>
<reference evidence="5" key="1">
    <citation type="submission" date="2020-10" db="EMBL/GenBank/DDBJ databases">
        <authorList>
            <person name="Kusch S."/>
        </authorList>
    </citation>
    <scope>NUCLEOTIDE SEQUENCE</scope>
    <source>
        <strain evidence="5">SwB9</strain>
    </source>
</reference>
<dbReference type="GO" id="GO:0043386">
    <property type="term" value="P:mycotoxin biosynthetic process"/>
    <property type="evidence" value="ECO:0007669"/>
    <property type="project" value="InterPro"/>
</dbReference>
<keyword evidence="6" id="KW-1185">Reference proteome</keyword>
<dbReference type="PANTHER" id="PTHR33365:SF4">
    <property type="entry name" value="CYCLOCHLOROTINE BIOSYNTHESIS PROTEIN O"/>
    <property type="match status" value="1"/>
</dbReference>
<evidence type="ECO:0000256" key="2">
    <source>
        <dbReference type="ARBA" id="ARBA00035112"/>
    </source>
</evidence>